<comment type="subcellular location">
    <subcellularLocation>
        <location evidence="3">Endoplasmic reticulum membrane</location>
        <topology evidence="3">Peripheral membrane protein</topology>
    </subcellularLocation>
    <subcellularLocation>
        <location evidence="2">Microsome membrane</location>
        <topology evidence="2">Peripheral membrane protein</topology>
    </subcellularLocation>
</comment>
<evidence type="ECO:0000256" key="13">
    <source>
        <dbReference type="SAM" id="Phobius"/>
    </source>
</evidence>
<evidence type="ECO:0000256" key="10">
    <source>
        <dbReference type="ARBA" id="ARBA00023004"/>
    </source>
</evidence>
<dbReference type="GO" id="GO:0005789">
    <property type="term" value="C:endoplasmic reticulum membrane"/>
    <property type="evidence" value="ECO:0007669"/>
    <property type="project" value="UniProtKB-SubCell"/>
</dbReference>
<dbReference type="PRINTS" id="PR00463">
    <property type="entry name" value="EP450I"/>
</dbReference>
<dbReference type="GO" id="GO:0006805">
    <property type="term" value="P:xenobiotic metabolic process"/>
    <property type="evidence" value="ECO:0007669"/>
    <property type="project" value="TreeGrafter"/>
</dbReference>
<proteinExistence type="inferred from homology"/>
<keyword evidence="15" id="KW-1185">Reference proteome</keyword>
<dbReference type="SUPFAM" id="SSF48264">
    <property type="entry name" value="Cytochrome P450"/>
    <property type="match status" value="1"/>
</dbReference>
<name>A0A6G1QC92_CHAAH</name>
<accession>A0A6G1QC92</accession>
<gene>
    <name evidence="14" type="ORF">EXN66_Car015849</name>
</gene>
<keyword evidence="11" id="KW-0503">Monooxygenase</keyword>
<comment type="cofactor">
    <cofactor evidence="1">
        <name>heme</name>
        <dbReference type="ChEBI" id="CHEBI:30413"/>
    </cofactor>
</comment>
<dbReference type="InterPro" id="IPR050182">
    <property type="entry name" value="Cytochrome_P450_fam2"/>
</dbReference>
<keyword evidence="9" id="KW-0560">Oxidoreductase</keyword>
<evidence type="ECO:0000256" key="12">
    <source>
        <dbReference type="ARBA" id="ARBA00023136"/>
    </source>
</evidence>
<keyword evidence="13" id="KW-0812">Transmembrane</keyword>
<dbReference type="PANTHER" id="PTHR24300:SF319">
    <property type="entry name" value="CYTOCHROME P450, FAMILY 2, SUBFAMILY AC, POLYPEPTIDE 1"/>
    <property type="match status" value="1"/>
</dbReference>
<keyword evidence="6" id="KW-0479">Metal-binding</keyword>
<dbReference type="GO" id="GO:0016712">
    <property type="term" value="F:oxidoreductase activity, acting on paired donors, with incorporation or reduction of molecular oxygen, reduced flavin or flavoprotein as one donor, and incorporation of one atom of oxygen"/>
    <property type="evidence" value="ECO:0007669"/>
    <property type="project" value="TreeGrafter"/>
</dbReference>
<evidence type="ECO:0000256" key="5">
    <source>
        <dbReference type="ARBA" id="ARBA00022617"/>
    </source>
</evidence>
<evidence type="ECO:0000256" key="1">
    <source>
        <dbReference type="ARBA" id="ARBA00001971"/>
    </source>
</evidence>
<evidence type="ECO:0000256" key="2">
    <source>
        <dbReference type="ARBA" id="ARBA00004174"/>
    </source>
</evidence>
<dbReference type="AlphaFoldDB" id="A0A6G1QC92"/>
<dbReference type="GO" id="GO:0005506">
    <property type="term" value="F:iron ion binding"/>
    <property type="evidence" value="ECO:0007669"/>
    <property type="project" value="InterPro"/>
</dbReference>
<dbReference type="Gene3D" id="1.10.630.10">
    <property type="entry name" value="Cytochrome P450"/>
    <property type="match status" value="2"/>
</dbReference>
<dbReference type="GO" id="GO:0006082">
    <property type="term" value="P:organic acid metabolic process"/>
    <property type="evidence" value="ECO:0007669"/>
    <property type="project" value="TreeGrafter"/>
</dbReference>
<dbReference type="GO" id="GO:0020037">
    <property type="term" value="F:heme binding"/>
    <property type="evidence" value="ECO:0007669"/>
    <property type="project" value="InterPro"/>
</dbReference>
<dbReference type="InterPro" id="IPR002401">
    <property type="entry name" value="Cyt_P450_E_grp-I"/>
</dbReference>
<evidence type="ECO:0000256" key="7">
    <source>
        <dbReference type="ARBA" id="ARBA00022824"/>
    </source>
</evidence>
<keyword evidence="12 13" id="KW-0472">Membrane</keyword>
<keyword evidence="10" id="KW-0408">Iron</keyword>
<dbReference type="InterPro" id="IPR001128">
    <property type="entry name" value="Cyt_P450"/>
</dbReference>
<keyword evidence="13" id="KW-1133">Transmembrane helix</keyword>
<sequence length="392" mass="44906">MLDVLFQSTFTCMLCAVGILLVLQLLYSSFTSQGKWKEPPGPRPLQLLGNLLQLDLRRLDRSLFDLSKKYGPVFTVYFGFKKVVVLAGYRTVKQALLYHAEEFGDREVTPLFNDFNKGHGILFTNGDTWQEMRRFALTTLRDFGMGKRLSEEKIIEECHYLIEEFEQHKGKAFNSSQTIKYASSNILHAIMFGKRFGYKDPVLRAIVDRDDHTIHLSGSPSIMLYNLFPWLGPFISNWRKLMENVEANKLEIISKVEDLKNTLNTDSCRCFVDAFLHRKQSLEDSKTKNSHYTDDNLVYSVMNLLAAGTDTTGTTVQWCLLFMAKYPHIQGRRVCLGESLARMELFLFFTSLLQRFCFTPAPGVTEDELDLTPIVGFTLTPSPHPLCTVSRQ</sequence>
<feature type="transmembrane region" description="Helical" evidence="13">
    <location>
        <begin position="6"/>
        <end position="27"/>
    </location>
</feature>
<evidence type="ECO:0000256" key="9">
    <source>
        <dbReference type="ARBA" id="ARBA00023002"/>
    </source>
</evidence>
<protein>
    <submittedName>
        <fullName evidence="14">Cytochrome P450 2K1</fullName>
    </submittedName>
</protein>
<dbReference type="Pfam" id="PF00067">
    <property type="entry name" value="p450"/>
    <property type="match status" value="2"/>
</dbReference>
<comment type="similarity">
    <text evidence="4">Belongs to the cytochrome P450 family.</text>
</comment>
<organism evidence="14 15">
    <name type="scientific">Channa argus</name>
    <name type="common">Northern snakehead</name>
    <name type="synonym">Ophicephalus argus</name>
    <dbReference type="NCBI Taxonomy" id="215402"/>
    <lineage>
        <taxon>Eukaryota</taxon>
        <taxon>Metazoa</taxon>
        <taxon>Chordata</taxon>
        <taxon>Craniata</taxon>
        <taxon>Vertebrata</taxon>
        <taxon>Euteleostomi</taxon>
        <taxon>Actinopterygii</taxon>
        <taxon>Neopterygii</taxon>
        <taxon>Teleostei</taxon>
        <taxon>Neoteleostei</taxon>
        <taxon>Acanthomorphata</taxon>
        <taxon>Anabantaria</taxon>
        <taxon>Anabantiformes</taxon>
        <taxon>Channoidei</taxon>
        <taxon>Channidae</taxon>
        <taxon>Channa</taxon>
    </lineage>
</organism>
<reference evidence="15" key="2">
    <citation type="submission" date="2019-02" db="EMBL/GenBank/DDBJ databases">
        <title>Opniocepnalus argus Var Kimnra genome.</title>
        <authorList>
            <person name="Zhou C."/>
            <person name="Xiao S."/>
        </authorList>
    </citation>
    <scope>NUCLEOTIDE SEQUENCE [LARGE SCALE GENOMIC DNA]</scope>
</reference>
<evidence type="ECO:0000256" key="3">
    <source>
        <dbReference type="ARBA" id="ARBA00004406"/>
    </source>
</evidence>
<keyword evidence="7" id="KW-0256">Endoplasmic reticulum</keyword>
<evidence type="ECO:0000256" key="8">
    <source>
        <dbReference type="ARBA" id="ARBA00022848"/>
    </source>
</evidence>
<dbReference type="EMBL" id="CM015726">
    <property type="protein sequence ID" value="KAF3700162.1"/>
    <property type="molecule type" value="Genomic_DNA"/>
</dbReference>
<dbReference type="PANTHER" id="PTHR24300">
    <property type="entry name" value="CYTOCHROME P450 508A4-RELATED"/>
    <property type="match status" value="1"/>
</dbReference>
<keyword evidence="5" id="KW-0349">Heme</keyword>
<reference evidence="14 15" key="1">
    <citation type="submission" date="2019-02" db="EMBL/GenBank/DDBJ databases">
        <title>Opniocepnalus argus genome.</title>
        <authorList>
            <person name="Zhou C."/>
            <person name="Xiao S."/>
        </authorList>
    </citation>
    <scope>NUCLEOTIDE SEQUENCE [LARGE SCALE GENOMIC DNA]</scope>
    <source>
        <strain evidence="14">OARG1902GOOAL</strain>
        <tissue evidence="14">Muscle</tissue>
    </source>
</reference>
<evidence type="ECO:0000256" key="6">
    <source>
        <dbReference type="ARBA" id="ARBA00022723"/>
    </source>
</evidence>
<evidence type="ECO:0000256" key="11">
    <source>
        <dbReference type="ARBA" id="ARBA00023033"/>
    </source>
</evidence>
<evidence type="ECO:0000256" key="4">
    <source>
        <dbReference type="ARBA" id="ARBA00010617"/>
    </source>
</evidence>
<dbReference type="Proteomes" id="UP000503349">
    <property type="component" value="Chromosome 15"/>
</dbReference>
<evidence type="ECO:0000313" key="14">
    <source>
        <dbReference type="EMBL" id="KAF3700162.1"/>
    </source>
</evidence>
<evidence type="ECO:0000313" key="15">
    <source>
        <dbReference type="Proteomes" id="UP000503349"/>
    </source>
</evidence>
<dbReference type="FunFam" id="1.10.630.10:FF:000238">
    <property type="entry name" value="Cytochrome P450 2A6"/>
    <property type="match status" value="1"/>
</dbReference>
<dbReference type="InterPro" id="IPR036396">
    <property type="entry name" value="Cyt_P450_sf"/>
</dbReference>
<keyword evidence="8" id="KW-0492">Microsome</keyword>